<name>A0ABT7V2I5_9ACTN</name>
<dbReference type="SUPFAM" id="SSF143422">
    <property type="entry name" value="Transposase IS200-like"/>
    <property type="match status" value="1"/>
</dbReference>
<dbReference type="PANTHER" id="PTHR34322">
    <property type="entry name" value="TRANSPOSASE, Y1_TNP DOMAIN-CONTAINING"/>
    <property type="match status" value="1"/>
</dbReference>
<organism evidence="2 3">
    <name type="scientific">Thermophilibacter provencensis</name>
    <dbReference type="NCBI Taxonomy" id="1852386"/>
    <lineage>
        <taxon>Bacteria</taxon>
        <taxon>Bacillati</taxon>
        <taxon>Actinomycetota</taxon>
        <taxon>Coriobacteriia</taxon>
        <taxon>Coriobacteriales</taxon>
        <taxon>Atopobiaceae</taxon>
        <taxon>Thermophilibacter</taxon>
    </lineage>
</organism>
<dbReference type="EMBL" id="JAUDEA010000003">
    <property type="protein sequence ID" value="MDM8270686.1"/>
    <property type="molecule type" value="Genomic_DNA"/>
</dbReference>
<keyword evidence="3" id="KW-1185">Reference proteome</keyword>
<gene>
    <name evidence="2" type="ORF">QUW25_03145</name>
</gene>
<dbReference type="InterPro" id="IPR036515">
    <property type="entry name" value="Transposase_17_sf"/>
</dbReference>
<dbReference type="InterPro" id="IPR002686">
    <property type="entry name" value="Transposase_17"/>
</dbReference>
<comment type="caution">
    <text evidence="2">The sequence shown here is derived from an EMBL/GenBank/DDBJ whole genome shotgun (WGS) entry which is preliminary data.</text>
</comment>
<feature type="domain" description="Transposase IS200-like" evidence="1">
    <location>
        <begin position="3"/>
        <end position="108"/>
    </location>
</feature>
<dbReference type="PANTHER" id="PTHR34322:SF2">
    <property type="entry name" value="TRANSPOSASE IS200-LIKE DOMAIN-CONTAINING PROTEIN"/>
    <property type="match status" value="1"/>
</dbReference>
<dbReference type="Proteomes" id="UP001529256">
    <property type="component" value="Unassembled WGS sequence"/>
</dbReference>
<reference evidence="2 3" key="1">
    <citation type="submission" date="2023-06" db="EMBL/GenBank/DDBJ databases">
        <title>Identification and characterization of horizontal gene transfer across gut microbiota members of farm animals based on homology search.</title>
        <authorList>
            <person name="Schwarzerova J."/>
            <person name="Nykrynova M."/>
            <person name="Jureckova K."/>
            <person name="Cejkova D."/>
            <person name="Rychlik I."/>
        </authorList>
    </citation>
    <scope>NUCLEOTIDE SEQUENCE [LARGE SCALE GENOMIC DNA]</scope>
    <source>
        <strain evidence="2 3">153_Feed</strain>
    </source>
</reference>
<dbReference type="Pfam" id="PF01797">
    <property type="entry name" value="Y1_Tnp"/>
    <property type="match status" value="1"/>
</dbReference>
<accession>A0ABT7V2I5</accession>
<proteinExistence type="predicted"/>
<dbReference type="SMART" id="SM01321">
    <property type="entry name" value="Y1_Tnp"/>
    <property type="match status" value="1"/>
</dbReference>
<protein>
    <submittedName>
        <fullName evidence="2">Transposase</fullName>
    </submittedName>
</protein>
<sequence length="230" mass="25435">MIAKGSGGQNLFEGPYDYQAFLEFLSKACEKGGVRVIAYCLMSNHVHLLLEDAEDHLGEVMKSVLTSYAQRFNKSSDHVGHVFQQRFKSQPIENGDYLLRAIRYIHNNPAKVGICPAEDYPRSSYHEYVGTPVLIDAARALELCGGVEGFVAFSTSEDGESHRFFERTRLSDAEARRLASGILGEIALADLKALERGRRNALLFELKDAGLSISQIQRLTGIGRGVIARA</sequence>
<dbReference type="Gene3D" id="3.30.70.1290">
    <property type="entry name" value="Transposase IS200-like"/>
    <property type="match status" value="1"/>
</dbReference>
<reference evidence="2 3" key="3">
    <citation type="submission" date="2023-06" db="EMBL/GenBank/DDBJ databases">
        <authorList>
            <person name="Zeman M."/>
            <person name="Kubasova T."/>
            <person name="Jahodarova E."/>
            <person name="Nykrynova M."/>
            <person name="Rychlik I."/>
        </authorList>
    </citation>
    <scope>NUCLEOTIDE SEQUENCE [LARGE SCALE GENOMIC DNA]</scope>
    <source>
        <strain evidence="2 3">153_Feed</strain>
    </source>
</reference>
<evidence type="ECO:0000313" key="2">
    <source>
        <dbReference type="EMBL" id="MDM8270686.1"/>
    </source>
</evidence>
<dbReference type="RefSeq" id="WP_289510787.1">
    <property type="nucleotide sequence ID" value="NZ_JAUDEA010000003.1"/>
</dbReference>
<evidence type="ECO:0000259" key="1">
    <source>
        <dbReference type="SMART" id="SM01321"/>
    </source>
</evidence>
<reference evidence="3" key="2">
    <citation type="submission" date="2023-06" db="EMBL/GenBank/DDBJ databases">
        <title>Identification and characterization of horizontal gene transfer across gut microbiota members of farm animals based on homology search.</title>
        <authorList>
            <person name="Zeman M."/>
            <person name="Kubasova T."/>
            <person name="Jahodarova E."/>
            <person name="Nykrynova M."/>
            <person name="Rychlik I."/>
        </authorList>
    </citation>
    <scope>NUCLEOTIDE SEQUENCE [LARGE SCALE GENOMIC DNA]</scope>
    <source>
        <strain evidence="3">153_Feed</strain>
    </source>
</reference>
<evidence type="ECO:0000313" key="3">
    <source>
        <dbReference type="Proteomes" id="UP001529256"/>
    </source>
</evidence>